<dbReference type="Pfam" id="PF05000">
    <property type="entry name" value="RNA_pol_Rpb1_4"/>
    <property type="match status" value="1"/>
</dbReference>
<dbReference type="Proteomes" id="UP000008983">
    <property type="component" value="Unassembled WGS sequence"/>
</dbReference>
<dbReference type="Pfam" id="PF04983">
    <property type="entry name" value="RNA_pol_Rpb1_3"/>
    <property type="match status" value="1"/>
</dbReference>
<evidence type="ECO:0000259" key="8">
    <source>
        <dbReference type="Pfam" id="PF04992"/>
    </source>
</evidence>
<name>G0R3G1_ICHMU</name>
<dbReference type="RefSeq" id="XP_004027344.1">
    <property type="nucleotide sequence ID" value="XM_004027295.1"/>
</dbReference>
<evidence type="ECO:0000256" key="6">
    <source>
        <dbReference type="SAM" id="MobiDB-lite"/>
    </source>
</evidence>
<dbReference type="FunCoup" id="G0R3G1">
    <property type="interactions" value="398"/>
</dbReference>
<keyword evidence="12" id="KW-1185">Reference proteome</keyword>
<dbReference type="eggNOG" id="KOG0260">
    <property type="taxonomic scope" value="Eukaryota"/>
</dbReference>
<keyword evidence="3 11" id="KW-0808">Transferase</keyword>
<dbReference type="InParanoid" id="G0R3G1"/>
<feature type="domain" description="RNA polymerase Rpb1" evidence="10">
    <location>
        <begin position="163"/>
        <end position="263"/>
    </location>
</feature>
<dbReference type="InterPro" id="IPR007083">
    <property type="entry name" value="RNA_pol_Rpb1_4"/>
</dbReference>
<dbReference type="GeneID" id="14904072"/>
<dbReference type="EC" id="2.7.7.6" evidence="1"/>
<dbReference type="GO" id="GO:0003677">
    <property type="term" value="F:DNA binding"/>
    <property type="evidence" value="ECO:0007669"/>
    <property type="project" value="InterPro"/>
</dbReference>
<keyword evidence="2" id="KW-0240">DNA-directed RNA polymerase</keyword>
<evidence type="ECO:0000313" key="12">
    <source>
        <dbReference type="Proteomes" id="UP000008983"/>
    </source>
</evidence>
<evidence type="ECO:0000256" key="2">
    <source>
        <dbReference type="ARBA" id="ARBA00022478"/>
    </source>
</evidence>
<dbReference type="Pfam" id="PF04998">
    <property type="entry name" value="RNA_pol_Rpb1_5"/>
    <property type="match status" value="1"/>
</dbReference>
<dbReference type="GO" id="GO:0003899">
    <property type="term" value="F:DNA-directed RNA polymerase activity"/>
    <property type="evidence" value="ECO:0007669"/>
    <property type="project" value="UniProtKB-EC"/>
</dbReference>
<dbReference type="InterPro" id="IPR045867">
    <property type="entry name" value="DNA-dir_RpoC_beta_prime"/>
</dbReference>
<dbReference type="OrthoDB" id="270392at2759"/>
<dbReference type="InterPro" id="IPR007081">
    <property type="entry name" value="RNA_pol_Rpb1_5"/>
</dbReference>
<dbReference type="GO" id="GO:0005665">
    <property type="term" value="C:RNA polymerase II, core complex"/>
    <property type="evidence" value="ECO:0007669"/>
    <property type="project" value="TreeGrafter"/>
</dbReference>
<dbReference type="PANTHER" id="PTHR19376:SF37">
    <property type="entry name" value="DNA-DIRECTED RNA POLYMERASE II SUBUNIT RPB1"/>
    <property type="match status" value="1"/>
</dbReference>
<organism evidence="11 12">
    <name type="scientific">Ichthyophthirius multifiliis</name>
    <name type="common">White spot disease agent</name>
    <name type="synonym">Ich</name>
    <dbReference type="NCBI Taxonomy" id="5932"/>
    <lineage>
        <taxon>Eukaryota</taxon>
        <taxon>Sar</taxon>
        <taxon>Alveolata</taxon>
        <taxon>Ciliophora</taxon>
        <taxon>Intramacronucleata</taxon>
        <taxon>Oligohymenophorea</taxon>
        <taxon>Hymenostomatida</taxon>
        <taxon>Ophryoglenina</taxon>
        <taxon>Ichthyophthirius</taxon>
    </lineage>
</organism>
<feature type="compositionally biased region" description="Polar residues" evidence="6">
    <location>
        <begin position="985"/>
        <end position="1033"/>
    </location>
</feature>
<accession>G0R3G1</accession>
<dbReference type="Gene3D" id="1.10.150.390">
    <property type="match status" value="1"/>
</dbReference>
<protein>
    <recommendedName>
        <fullName evidence="1">DNA-directed RNA polymerase</fullName>
        <ecNumber evidence="1">2.7.7.6</ecNumber>
    </recommendedName>
</protein>
<dbReference type="Gene3D" id="1.10.274.100">
    <property type="entry name" value="RNA polymerase Rpb1, domain 3"/>
    <property type="match status" value="1"/>
</dbReference>
<evidence type="ECO:0000256" key="3">
    <source>
        <dbReference type="ARBA" id="ARBA00022679"/>
    </source>
</evidence>
<keyword evidence="11" id="KW-0378">Hydrolase</keyword>
<evidence type="ECO:0000256" key="4">
    <source>
        <dbReference type="ARBA" id="ARBA00022695"/>
    </source>
</evidence>
<dbReference type="SUPFAM" id="SSF64484">
    <property type="entry name" value="beta and beta-prime subunits of DNA dependent RNA-polymerase"/>
    <property type="match status" value="1"/>
</dbReference>
<gene>
    <name evidence="11" type="ORF">IMG5_185240</name>
</gene>
<evidence type="ECO:0000313" key="11">
    <source>
        <dbReference type="EMBL" id="EGR27999.1"/>
    </source>
</evidence>
<dbReference type="PANTHER" id="PTHR19376">
    <property type="entry name" value="DNA-DIRECTED RNA POLYMERASE"/>
    <property type="match status" value="1"/>
</dbReference>
<evidence type="ECO:0000256" key="1">
    <source>
        <dbReference type="ARBA" id="ARBA00012418"/>
    </source>
</evidence>
<keyword evidence="5" id="KW-0804">Transcription</keyword>
<dbReference type="AlphaFoldDB" id="G0R3G1"/>
<dbReference type="InterPro" id="IPR042102">
    <property type="entry name" value="RNA_pol_Rpb1_3_sf"/>
</dbReference>
<evidence type="ECO:0000256" key="5">
    <source>
        <dbReference type="ARBA" id="ARBA00023163"/>
    </source>
</evidence>
<sequence length="1103" mass="126579">MNIVMWVDNWEGELPMPAILKPKPLWTGKQIMSLIIPEKMTMTRTSGKSDDDKWFSSKDESIYIYKGELLQGYMTKGIVGDGPGGLVHLIWLDIGHSATCDFMTRCQRIVNNWLIITGHTISCADIVPSEDCVTEIKKIREDAQKAFDQAVEDFQDAEKIEKQGNHKAGKRIFDSFEVHINTVLNKLRGQAEKKSKDTIKFRYNQFNKMVWAGSKGKPTNLAQVMGLLGQQNIEGARIRNGFARRTLPHFQKEDNGIIARGFVLSNFFQGLEPYEFFFHTMGGREGLSDTAVKTSRTGYIQRKLVKALEDVLVRYDGTIRDSIGSLIQTCYGEDSLAGEYIETQKIAEIEYSNEQFEKEYRFIRDFENQVSIKEFLEREYERKLNKDVISEIDESARQSRQKYEPFCLEEEYRDLLEARDLFRKCFYFYSFKQSLDLNIPVNIDRMLRSTKIEMSKNNRIYDKDESRLSPIYVYRVINELFTKLDNDAINRGVDPNALMLFKAHVRLHLSSKKIVIKHKINKEKFEQLVREVEARYKQAIAHPGETIGAIAAQSVGEPTTQMTLNTFHFAGVSDRNVTLGVPRLQEILDASKNIKTPEVTIFFERKLEKPEDKQEMREQIEYQQVFKYIESTKILYDYEQEEIFDDEESQQNPWKLIIQFDKQKLAIDLYDKLYSEIAKLQNQLKFTASKSTYTQCFITIQYRENSNNDENSIQMQQQDNKSVYIALLELEKKIREIYIGGIQGVDKIYPAEKDFVGKWDTKTGKKVTDKETIFKTSGTNLKKIIKIDGVDSQRTYSNDIQEIAKVIGIEAARKSIINEIREVIEPYDIYINYRHLSILADWMTLRGRITPINRNGINRIPGISCLRKSSFEETVEILNSAAIFFEKDKLTGVTENIIFGQNCDIGTGSFELLIDQMKVQDFKTKREADYDNIPEQSPMSEAADYFNTPVNPNTPGVGMMTPGFSVHNIMGNFTPSTPNQGFSPFITSTPNYPQNNPKSPSQIAYARSSQISPKIDNSPQIVSPNYTPHNSTPAERASPYSASPNYKIHQGQSNSPAYIASPNMNSPQYDIKGSSHIAQQIKGEMHNIQEENESGSESESRDN</sequence>
<dbReference type="GO" id="GO:0016757">
    <property type="term" value="F:glycosyltransferase activity"/>
    <property type="evidence" value="ECO:0007669"/>
    <property type="project" value="UniProtKB-KW"/>
</dbReference>
<dbReference type="InterPro" id="IPR007075">
    <property type="entry name" value="RNA_pol_Rpb1_6"/>
</dbReference>
<dbReference type="OMA" id="QAFPIPH"/>
<dbReference type="STRING" id="857967.G0R3G1"/>
<evidence type="ECO:0000259" key="9">
    <source>
        <dbReference type="Pfam" id="PF04998"/>
    </source>
</evidence>
<evidence type="ECO:0000259" key="10">
    <source>
        <dbReference type="Pfam" id="PF05000"/>
    </source>
</evidence>
<dbReference type="EMBL" id="GL984302">
    <property type="protein sequence ID" value="EGR27999.1"/>
    <property type="molecule type" value="Genomic_DNA"/>
</dbReference>
<feature type="domain" description="RNA polymerase Rpb1" evidence="8">
    <location>
        <begin position="336"/>
        <end position="539"/>
    </location>
</feature>
<dbReference type="GO" id="GO:0006351">
    <property type="term" value="P:DNA-templated transcription"/>
    <property type="evidence" value="ECO:0007669"/>
    <property type="project" value="InterPro"/>
</dbReference>
<proteinExistence type="predicted"/>
<feature type="region of interest" description="Disordered" evidence="6">
    <location>
        <begin position="985"/>
        <end position="1044"/>
    </location>
</feature>
<dbReference type="Gene3D" id="1.10.132.30">
    <property type="match status" value="1"/>
</dbReference>
<feature type="domain" description="RNA polymerase Rpb1" evidence="7">
    <location>
        <begin position="1"/>
        <end position="126"/>
    </location>
</feature>
<keyword evidence="4 11" id="KW-0548">Nucleotidyltransferase</keyword>
<dbReference type="InterPro" id="IPR007066">
    <property type="entry name" value="RNA_pol_Rpb1_3"/>
</dbReference>
<reference evidence="11 12" key="1">
    <citation type="submission" date="2011-07" db="EMBL/GenBank/DDBJ databases">
        <authorList>
            <person name="Coyne R."/>
            <person name="Brami D."/>
            <person name="Johnson J."/>
            <person name="Hostetler J."/>
            <person name="Hannick L."/>
            <person name="Clark T."/>
            <person name="Cassidy-Hanley D."/>
            <person name="Inman J."/>
        </authorList>
    </citation>
    <scope>NUCLEOTIDE SEQUENCE [LARGE SCALE GENOMIC DNA]</scope>
    <source>
        <strain evidence="11 12">G5</strain>
    </source>
</reference>
<feature type="domain" description="RNA polymerase Rpb1" evidence="9">
    <location>
        <begin position="270"/>
        <end position="859"/>
    </location>
</feature>
<dbReference type="Pfam" id="PF04992">
    <property type="entry name" value="RNA_pol_Rpb1_6"/>
    <property type="match status" value="1"/>
</dbReference>
<keyword evidence="11" id="KW-0328">Glycosyltransferase</keyword>
<feature type="region of interest" description="Disordered" evidence="6">
    <location>
        <begin position="1081"/>
        <end position="1103"/>
    </location>
</feature>
<evidence type="ECO:0000259" key="7">
    <source>
        <dbReference type="Pfam" id="PF04983"/>
    </source>
</evidence>
<dbReference type="Gene3D" id="6.20.50.80">
    <property type="match status" value="1"/>
</dbReference>
<dbReference type="GO" id="GO:0016787">
    <property type="term" value="F:hydrolase activity"/>
    <property type="evidence" value="ECO:0007669"/>
    <property type="project" value="UniProtKB-KW"/>
</dbReference>
<dbReference type="InterPro" id="IPR038120">
    <property type="entry name" value="Rpb1_funnel_sf"/>
</dbReference>
<dbReference type="Gene3D" id="6.10.250.2940">
    <property type="match status" value="1"/>
</dbReference>